<evidence type="ECO:0000259" key="1">
    <source>
        <dbReference type="PROSITE" id="PS50835"/>
    </source>
</evidence>
<reference evidence="3 4" key="1">
    <citation type="submission" date="2018-08" db="EMBL/GenBank/DDBJ databases">
        <title>Genomic Encyclopedia of Archaeal and Bacterial Type Strains, Phase II (KMG-II): from individual species to whole genera.</title>
        <authorList>
            <person name="Goeker M."/>
        </authorList>
    </citation>
    <scope>NUCLEOTIDE SEQUENCE [LARGE SCALE GENOMIC DNA]</scope>
    <source>
        <strain evidence="3 4">DSM 2261</strain>
    </source>
</reference>
<gene>
    <name evidence="3" type="ORF">ATI61_10350</name>
</gene>
<keyword evidence="4" id="KW-1185">Reference proteome</keyword>
<dbReference type="SMART" id="SM00758">
    <property type="entry name" value="PA14"/>
    <property type="match status" value="1"/>
</dbReference>
<dbReference type="PANTHER" id="PTHR19328">
    <property type="entry name" value="HEDGEHOG-INTERACTING PROTEIN"/>
    <property type="match status" value="1"/>
</dbReference>
<dbReference type="InterPro" id="IPR012938">
    <property type="entry name" value="Glc/Sorbosone_DH"/>
</dbReference>
<dbReference type="RefSeq" id="WP_053066395.1">
    <property type="nucleotide sequence ID" value="NZ_CP011509.1"/>
</dbReference>
<organism evidence="3 4">
    <name type="scientific">Archangium gephyra</name>
    <dbReference type="NCBI Taxonomy" id="48"/>
    <lineage>
        <taxon>Bacteria</taxon>
        <taxon>Pseudomonadati</taxon>
        <taxon>Myxococcota</taxon>
        <taxon>Myxococcia</taxon>
        <taxon>Myxococcales</taxon>
        <taxon>Cystobacterineae</taxon>
        <taxon>Archangiaceae</taxon>
        <taxon>Archangium</taxon>
    </lineage>
</organism>
<feature type="domain" description="PA14" evidence="2">
    <location>
        <begin position="653"/>
        <end position="790"/>
    </location>
</feature>
<comment type="caution">
    <text evidence="3">The sequence shown here is derived from an EMBL/GenBank/DDBJ whole genome shotgun (WGS) entry which is preliminary data.</text>
</comment>
<dbReference type="InterPro" id="IPR011042">
    <property type="entry name" value="6-blade_b-propeller_TolB-like"/>
</dbReference>
<dbReference type="InterPro" id="IPR036179">
    <property type="entry name" value="Ig-like_dom_sf"/>
</dbReference>
<dbReference type="EMBL" id="QUMU01000003">
    <property type="protein sequence ID" value="REG34169.1"/>
    <property type="molecule type" value="Genomic_DNA"/>
</dbReference>
<protein>
    <submittedName>
        <fullName evidence="3">Glucose/arabinose dehydrogenase</fullName>
    </submittedName>
</protein>
<evidence type="ECO:0000259" key="2">
    <source>
        <dbReference type="PROSITE" id="PS51820"/>
    </source>
</evidence>
<sequence>MRLEALRALACLLLLWGCTEVEQPPGSPPRQRAEAAAVPTRFTDTLVTEGLDTATSMTIAPDGRIFVCEQDGRLRLIQDGKLLSAPFLTVDTDDSGERGLLGVALDPDFPRQPYVYVYYTATTPQVHNRVSRFTANGNLAVPGSERILFELEPLGASNHNGGALHFGPGGKLFVAVGENTRSDRAPRLDSLLGKVLRLEKDGTVPTDNPFYTRTTGSYRAIWAIGLRNPYSLAVQPGTGRLFINDVGAGDWEEINEGLAGAHYGWPDTEGPTTDSRFRTPLFAYRHGSGTSGGCAITAGVFYNPAQRQFPTEYTGRYFFSDYCNGWIRTYDPKDGAVAVFATGLDAPVDLDVGPDGSLYYLDRADDSVRRIRYTASNEAPTLTSQPASLTVAPGQPATFTVGASGTPTLRYQWLRNDTELAGQTSPSLTLPPVKLSDSGARFRVRVSNDYGSVLSNEVTLTVRSNTAPVATLLLPVDGALYSAGDVITYEGRGTDAEDGTLPDSAFTWSVDFHHDEHLHPFVPATRGARSGRFTVPERGETAANVWYRIHLRVEDSSGAVHELFRDVRPRKVKLRMDTEPAGLRVTLDGQPQPTPLEVETVAGVVRALGAVSPQEKDGKTYVFERWSHGGGESQEVRPTVDSRYTAVFREESAPGNGLRARYFDTADFKELKLERVDPTVDFRWESGSPDPAVDLNTFSVRWTGSVVPLYSETYTFYTQSNDGVRLWVDGMLLIDNWTVHSTTENRGTVTLQAGRAHALQLEFFEQTGLATMRLHWSSPSQRKQIIPPAQLRPASP</sequence>
<dbReference type="PROSITE" id="PS50835">
    <property type="entry name" value="IG_LIKE"/>
    <property type="match status" value="1"/>
</dbReference>
<dbReference type="PANTHER" id="PTHR19328:SF75">
    <property type="entry name" value="ALDOSE SUGAR DEHYDROGENASE YLII"/>
    <property type="match status" value="1"/>
</dbReference>
<dbReference type="SMART" id="SM00409">
    <property type="entry name" value="IG"/>
    <property type="match status" value="1"/>
</dbReference>
<dbReference type="Proteomes" id="UP000256345">
    <property type="component" value="Unassembled WGS sequence"/>
</dbReference>
<dbReference type="Pfam" id="PF07691">
    <property type="entry name" value="PA14"/>
    <property type="match status" value="1"/>
</dbReference>
<proteinExistence type="predicted"/>
<dbReference type="Gene3D" id="3.90.182.10">
    <property type="entry name" value="Toxin - Anthrax Protective Antigen,domain 1"/>
    <property type="match status" value="1"/>
</dbReference>
<dbReference type="SUPFAM" id="SSF56988">
    <property type="entry name" value="Anthrax protective antigen"/>
    <property type="match status" value="1"/>
</dbReference>
<evidence type="ECO:0000313" key="4">
    <source>
        <dbReference type="Proteomes" id="UP000256345"/>
    </source>
</evidence>
<dbReference type="InterPro" id="IPR003599">
    <property type="entry name" value="Ig_sub"/>
</dbReference>
<dbReference type="Gene3D" id="2.60.40.10">
    <property type="entry name" value="Immunoglobulins"/>
    <property type="match status" value="1"/>
</dbReference>
<dbReference type="SUPFAM" id="SSF48726">
    <property type="entry name" value="Immunoglobulin"/>
    <property type="match status" value="1"/>
</dbReference>
<dbReference type="InterPro" id="IPR007110">
    <property type="entry name" value="Ig-like_dom"/>
</dbReference>
<accession>A0ABX9K5T1</accession>
<dbReference type="Gene3D" id="2.120.10.30">
    <property type="entry name" value="TolB, C-terminal domain"/>
    <property type="match status" value="1"/>
</dbReference>
<evidence type="ECO:0000313" key="3">
    <source>
        <dbReference type="EMBL" id="REG34169.1"/>
    </source>
</evidence>
<dbReference type="Pfam" id="PF13927">
    <property type="entry name" value="Ig_3"/>
    <property type="match status" value="1"/>
</dbReference>
<dbReference type="InterPro" id="IPR011041">
    <property type="entry name" value="Quinoprot_gluc/sorb_DH_b-prop"/>
</dbReference>
<feature type="domain" description="Ig-like" evidence="1">
    <location>
        <begin position="380"/>
        <end position="461"/>
    </location>
</feature>
<dbReference type="InterPro" id="IPR037524">
    <property type="entry name" value="PA14/GLEYA"/>
</dbReference>
<dbReference type="Pfam" id="PF07995">
    <property type="entry name" value="GSDH"/>
    <property type="match status" value="1"/>
</dbReference>
<dbReference type="PROSITE" id="PS51820">
    <property type="entry name" value="PA14"/>
    <property type="match status" value="1"/>
</dbReference>
<dbReference type="InterPro" id="IPR011658">
    <property type="entry name" value="PA14_dom"/>
</dbReference>
<dbReference type="SUPFAM" id="SSF50952">
    <property type="entry name" value="Soluble quinoprotein glucose dehydrogenase"/>
    <property type="match status" value="1"/>
</dbReference>
<name>A0ABX9K5T1_9BACT</name>
<dbReference type="InterPro" id="IPR013783">
    <property type="entry name" value="Ig-like_fold"/>
</dbReference>